<comment type="similarity">
    <text evidence="1">Belongs to the PPR family. P subfamily.</text>
</comment>
<evidence type="ECO:0000256" key="1">
    <source>
        <dbReference type="ARBA" id="ARBA00007626"/>
    </source>
</evidence>
<keyword evidence="5" id="KW-1185">Reference proteome</keyword>
<dbReference type="Pfam" id="PF13041">
    <property type="entry name" value="PPR_2"/>
    <property type="match status" value="1"/>
</dbReference>
<evidence type="ECO:0000313" key="4">
    <source>
        <dbReference type="EMBL" id="KAL3536588.1"/>
    </source>
</evidence>
<dbReference type="InterPro" id="IPR050667">
    <property type="entry name" value="PPR-containing_protein"/>
</dbReference>
<organism evidence="4 5">
    <name type="scientific">Cinchona calisaya</name>
    <dbReference type="NCBI Taxonomy" id="153742"/>
    <lineage>
        <taxon>Eukaryota</taxon>
        <taxon>Viridiplantae</taxon>
        <taxon>Streptophyta</taxon>
        <taxon>Embryophyta</taxon>
        <taxon>Tracheophyta</taxon>
        <taxon>Spermatophyta</taxon>
        <taxon>Magnoliopsida</taxon>
        <taxon>eudicotyledons</taxon>
        <taxon>Gunneridae</taxon>
        <taxon>Pentapetalae</taxon>
        <taxon>asterids</taxon>
        <taxon>lamiids</taxon>
        <taxon>Gentianales</taxon>
        <taxon>Rubiaceae</taxon>
        <taxon>Cinchonoideae</taxon>
        <taxon>Cinchoneae</taxon>
        <taxon>Cinchona</taxon>
    </lineage>
</organism>
<dbReference type="PANTHER" id="PTHR47939">
    <property type="entry name" value="MEMBRANE-ASSOCIATED SALT-INDUCIBLE PROTEIN-LIKE"/>
    <property type="match status" value="1"/>
</dbReference>
<dbReference type="Pfam" id="PF12854">
    <property type="entry name" value="PPR_1"/>
    <property type="match status" value="1"/>
</dbReference>
<dbReference type="PANTHER" id="PTHR47939:SF13">
    <property type="entry name" value="OS03G0201400 PROTEIN"/>
    <property type="match status" value="1"/>
</dbReference>
<dbReference type="InterPro" id="IPR011990">
    <property type="entry name" value="TPR-like_helical_dom_sf"/>
</dbReference>
<protein>
    <recommendedName>
        <fullName evidence="6">Pentatricopeptide repeat-containing protein</fullName>
    </recommendedName>
</protein>
<reference evidence="4 5" key="1">
    <citation type="submission" date="2024-11" db="EMBL/GenBank/DDBJ databases">
        <title>A near-complete genome assembly of Cinchona calisaya.</title>
        <authorList>
            <person name="Lian D.C."/>
            <person name="Zhao X.W."/>
            <person name="Wei L."/>
        </authorList>
    </citation>
    <scope>NUCLEOTIDE SEQUENCE [LARGE SCALE GENOMIC DNA]</scope>
    <source>
        <tissue evidence="4">Nenye</tissue>
    </source>
</reference>
<keyword evidence="2" id="KW-0677">Repeat</keyword>
<dbReference type="AlphaFoldDB" id="A0ABD3AZD8"/>
<accession>A0ABD3AZD8</accession>
<gene>
    <name evidence="4" type="ORF">ACH5RR_005049</name>
</gene>
<evidence type="ECO:0008006" key="6">
    <source>
        <dbReference type="Google" id="ProtNLM"/>
    </source>
</evidence>
<name>A0ABD3AZD8_9GENT</name>
<dbReference type="PROSITE" id="PS51375">
    <property type="entry name" value="PPR"/>
    <property type="match status" value="5"/>
</dbReference>
<feature type="repeat" description="PPR" evidence="3">
    <location>
        <begin position="368"/>
        <end position="402"/>
    </location>
</feature>
<evidence type="ECO:0000256" key="3">
    <source>
        <dbReference type="PROSITE-ProRule" id="PRU00708"/>
    </source>
</evidence>
<dbReference type="NCBIfam" id="TIGR00756">
    <property type="entry name" value="PPR"/>
    <property type="match status" value="6"/>
</dbReference>
<comment type="caution">
    <text evidence="4">The sequence shown here is derived from an EMBL/GenBank/DDBJ whole genome shotgun (WGS) entry which is preliminary data.</text>
</comment>
<dbReference type="Proteomes" id="UP001630127">
    <property type="component" value="Unassembled WGS sequence"/>
</dbReference>
<dbReference type="Pfam" id="PF13812">
    <property type="entry name" value="PPR_3"/>
    <property type="match status" value="1"/>
</dbReference>
<dbReference type="EMBL" id="JBJUIK010000002">
    <property type="protein sequence ID" value="KAL3536588.1"/>
    <property type="molecule type" value="Genomic_DNA"/>
</dbReference>
<feature type="repeat" description="PPR" evidence="3">
    <location>
        <begin position="403"/>
        <end position="437"/>
    </location>
</feature>
<proteinExistence type="inferred from homology"/>
<dbReference type="Pfam" id="PF01535">
    <property type="entry name" value="PPR"/>
    <property type="match status" value="1"/>
</dbReference>
<sequence length="544" mass="61745">MLRLLWSSSSTRNISAAAAVAQSHNNPNEWALFFKSSIHWSSRSRPSLHNYHLRKRRKWRLSLTYKTKWQQNFAYQQAMLTLQKSAKNTSKTNLLSALVDSFATYQCEPSPNAYHFLLRTLTRNSNSSSSSSLDQIPKVLDHLQRVATFETPEYIFIDLIKFYGDCNMVQQAIELFFNLPNFRCNLTVHSLNALLSVLCRKKWVPEIVPEILIKSRQSMNIRVDESSFGILIRALCRSGKVNYAVELLNYMVNDGFSVDGRIFSLILATMCEGKAKECNGVEIMCFLEDLKKLGFSPRRGDWCNVIRFMVKRGSCVAAIKALNQMKAEGVEPDVVCYNWVVDRLLLEDEYVKADDLFDEMLVSGLVPDIFTYNAYINGLCNQNKLEEGIKMIACMEELGCRPDLTTYNTILAACCAKGELNLVRMVMRQMELKGVKLMFQTYEFLIVTCHSNREIDEACGLLREMVDKCSVSRSVAFDQILCGFCHRGLLDKAVELLREMVGKNVAPGFRAWEAILQGCALTDSFEMNFVPADSSASPGVDNLL</sequence>
<dbReference type="Gene3D" id="1.25.40.10">
    <property type="entry name" value="Tetratricopeptide repeat domain"/>
    <property type="match status" value="3"/>
</dbReference>
<feature type="repeat" description="PPR" evidence="3">
    <location>
        <begin position="333"/>
        <end position="367"/>
    </location>
</feature>
<evidence type="ECO:0000313" key="5">
    <source>
        <dbReference type="Proteomes" id="UP001630127"/>
    </source>
</evidence>
<feature type="repeat" description="PPR" evidence="3">
    <location>
        <begin position="224"/>
        <end position="258"/>
    </location>
</feature>
<dbReference type="InterPro" id="IPR002885">
    <property type="entry name" value="PPR_rpt"/>
</dbReference>
<evidence type="ECO:0000256" key="2">
    <source>
        <dbReference type="ARBA" id="ARBA00022737"/>
    </source>
</evidence>
<feature type="repeat" description="PPR" evidence="3">
    <location>
        <begin position="473"/>
        <end position="507"/>
    </location>
</feature>